<name>A0ABX1SE46_9PSEU</name>
<accession>A0ABX1SE46</accession>
<dbReference type="SUPFAM" id="SSF50475">
    <property type="entry name" value="FMN-binding split barrel"/>
    <property type="match status" value="1"/>
</dbReference>
<dbReference type="Proteomes" id="UP000820669">
    <property type="component" value="Unassembled WGS sequence"/>
</dbReference>
<keyword evidence="2" id="KW-1185">Reference proteome</keyword>
<evidence type="ECO:0000313" key="2">
    <source>
        <dbReference type="Proteomes" id="UP000820669"/>
    </source>
</evidence>
<dbReference type="EMBL" id="JAAXLA010000024">
    <property type="protein sequence ID" value="NMH98539.1"/>
    <property type="molecule type" value="Genomic_DNA"/>
</dbReference>
<reference evidence="1 2" key="1">
    <citation type="submission" date="2020-04" db="EMBL/GenBank/DDBJ databases">
        <authorList>
            <person name="Klaysubun C."/>
            <person name="Duangmal K."/>
            <person name="Lipun K."/>
        </authorList>
    </citation>
    <scope>NUCLEOTIDE SEQUENCE [LARGE SCALE GENOMIC DNA]</scope>
    <source>
        <strain evidence="1 2">K10HN5</strain>
    </source>
</reference>
<sequence>MARLIGDRLPPELVEALGDDALAGEDQPAYLLSTCDDSGNPRISMLSVGELVVPDDRHLRVALWQDTHTGHNLRAGRPALFSSIAPGSVLYVRTDPAPLPAPPGSRLDFFELTVTAVESDEHIGMPVTSGITFTTAGADAGHDDIVATWRRQRGLLAAAPRS</sequence>
<gene>
    <name evidence="1" type="ORF">HF526_14670</name>
</gene>
<comment type="caution">
    <text evidence="1">The sequence shown here is derived from an EMBL/GenBank/DDBJ whole genome shotgun (WGS) entry which is preliminary data.</text>
</comment>
<evidence type="ECO:0000313" key="1">
    <source>
        <dbReference type="EMBL" id="NMH98539.1"/>
    </source>
</evidence>
<dbReference type="Gene3D" id="2.30.110.10">
    <property type="entry name" value="Electron Transport, Fmn-binding Protein, Chain A"/>
    <property type="match status" value="1"/>
</dbReference>
<proteinExistence type="predicted"/>
<dbReference type="RefSeq" id="WP_169381986.1">
    <property type="nucleotide sequence ID" value="NZ_JAAXLA010000024.1"/>
</dbReference>
<protein>
    <submittedName>
        <fullName evidence="1">Pyridoxamine 5'-phosphate oxidase family protein</fullName>
    </submittedName>
</protein>
<dbReference type="InterPro" id="IPR012349">
    <property type="entry name" value="Split_barrel_FMN-bd"/>
</dbReference>
<organism evidence="1 2">
    <name type="scientific">Pseudonocardia acidicola</name>
    <dbReference type="NCBI Taxonomy" id="2724939"/>
    <lineage>
        <taxon>Bacteria</taxon>
        <taxon>Bacillati</taxon>
        <taxon>Actinomycetota</taxon>
        <taxon>Actinomycetes</taxon>
        <taxon>Pseudonocardiales</taxon>
        <taxon>Pseudonocardiaceae</taxon>
        <taxon>Pseudonocardia</taxon>
    </lineage>
</organism>